<gene>
    <name evidence="3" type="ORF">GRI99_15530</name>
</gene>
<accession>A0A844Z225</accession>
<dbReference type="SUPFAM" id="SSF103515">
    <property type="entry name" value="Autotransporter"/>
    <property type="match status" value="1"/>
</dbReference>
<evidence type="ECO:0000313" key="3">
    <source>
        <dbReference type="EMBL" id="MXO73041.1"/>
    </source>
</evidence>
<evidence type="ECO:0000256" key="1">
    <source>
        <dbReference type="SAM" id="MobiDB-lite"/>
    </source>
</evidence>
<sequence>MRGLSIILALGALAAVPAPVLAQHEGHAMPAPVPPPADPHAGHTAPVVATASPGPVDQQAWPENAADAVWGESVMAAARGHFYGDHTMVSQKIAVEQLEVLSGDGPLLWQADAEAWRGTDIDKVWLKFEGEGNTDEGPDDTELQALWSHAIDPWFDLQTGVRQDFRPGRDRTHLAVGLRGLAPYWIEVDSAVFLSTRGEVTARIQAEHLVRITQRLMLRPKVELEASAQSMPDLATGSGLTFLTAGARAGYRMTPTVEPYVGVEWQQALGETRRLHRAAAENAGSVRAVAGLRFVF</sequence>
<reference evidence="3 4" key="1">
    <citation type="submission" date="2019-12" db="EMBL/GenBank/DDBJ databases">
        <title>Genomic-based taxomic classification of the family Erythrobacteraceae.</title>
        <authorList>
            <person name="Xu L."/>
        </authorList>
    </citation>
    <scope>NUCLEOTIDE SEQUENCE [LARGE SCALE GENOMIC DNA]</scope>
    <source>
        <strain evidence="3 4">M0322</strain>
    </source>
</reference>
<name>A0A844Z225_9SPHN</name>
<feature type="signal peptide" evidence="2">
    <location>
        <begin position="1"/>
        <end position="22"/>
    </location>
</feature>
<evidence type="ECO:0000256" key="2">
    <source>
        <dbReference type="SAM" id="SignalP"/>
    </source>
</evidence>
<dbReference type="EMBL" id="WTYV01000007">
    <property type="protein sequence ID" value="MXO73041.1"/>
    <property type="molecule type" value="Genomic_DNA"/>
</dbReference>
<evidence type="ECO:0000313" key="4">
    <source>
        <dbReference type="Proteomes" id="UP000466966"/>
    </source>
</evidence>
<dbReference type="AlphaFoldDB" id="A0A844Z225"/>
<dbReference type="InterPro" id="IPR007939">
    <property type="entry name" value="Cu-R_B_prcur"/>
</dbReference>
<dbReference type="Proteomes" id="UP000466966">
    <property type="component" value="Unassembled WGS sequence"/>
</dbReference>
<feature type="chain" id="PRO_5032599350" evidence="2">
    <location>
        <begin position="23"/>
        <end position="296"/>
    </location>
</feature>
<dbReference type="Pfam" id="PF05275">
    <property type="entry name" value="CopB"/>
    <property type="match status" value="1"/>
</dbReference>
<protein>
    <submittedName>
        <fullName evidence="3">Copper resistance protein B</fullName>
    </submittedName>
</protein>
<dbReference type="RefSeq" id="WP_160772974.1">
    <property type="nucleotide sequence ID" value="NZ_WTYV01000007.1"/>
</dbReference>
<proteinExistence type="predicted"/>
<keyword evidence="4" id="KW-1185">Reference proteome</keyword>
<dbReference type="InterPro" id="IPR036709">
    <property type="entry name" value="Autotransporte_beta_dom_sf"/>
</dbReference>
<dbReference type="GO" id="GO:0006878">
    <property type="term" value="P:intracellular copper ion homeostasis"/>
    <property type="evidence" value="ECO:0007669"/>
    <property type="project" value="InterPro"/>
</dbReference>
<dbReference type="OrthoDB" id="9778934at2"/>
<keyword evidence="2" id="KW-0732">Signal</keyword>
<feature type="region of interest" description="Disordered" evidence="1">
    <location>
        <begin position="27"/>
        <end position="56"/>
    </location>
</feature>
<comment type="caution">
    <text evidence="3">The sequence shown here is derived from an EMBL/GenBank/DDBJ whole genome shotgun (WGS) entry which is preliminary data.</text>
</comment>
<dbReference type="GO" id="GO:0005507">
    <property type="term" value="F:copper ion binding"/>
    <property type="evidence" value="ECO:0007669"/>
    <property type="project" value="InterPro"/>
</dbReference>
<organism evidence="3 4">
    <name type="scientific">Alteraurantiacibacter buctensis</name>
    <dbReference type="NCBI Taxonomy" id="1503981"/>
    <lineage>
        <taxon>Bacteria</taxon>
        <taxon>Pseudomonadati</taxon>
        <taxon>Pseudomonadota</taxon>
        <taxon>Alphaproteobacteria</taxon>
        <taxon>Sphingomonadales</taxon>
        <taxon>Erythrobacteraceae</taxon>
        <taxon>Alteraurantiacibacter</taxon>
    </lineage>
</organism>
<dbReference type="GO" id="GO:0009279">
    <property type="term" value="C:cell outer membrane"/>
    <property type="evidence" value="ECO:0007669"/>
    <property type="project" value="InterPro"/>
</dbReference>